<sequence>MVLCAGFFREHSERDFLLPRHRDILLHNAVKDLSAERDVLAIYLAGSLAKGNFDDYSDIDLHTVVIPERKADYLKGKMKRATGWGNAFFHEDHHPSSAYIVTHYDTFVKVDSWYHSPEEVVPSIWIKGIEILYDPFTIMSQVVEASADYVYQPSAEEVERWRGKLLAFIHETYRSVMREERLYARANLDKIRWLIVLGWYMEMGEHLDGPYGAWTKIEGKRSKLEQKKLNLLNKWGSDRNCHEIMKTMRVMIPEIIRLNACLSSLMDIEPNEDQMKKIIKMAT</sequence>
<organism evidence="2 3">
    <name type="scientific">Peribacillus muralis</name>
    <dbReference type="NCBI Taxonomy" id="264697"/>
    <lineage>
        <taxon>Bacteria</taxon>
        <taxon>Bacillati</taxon>
        <taxon>Bacillota</taxon>
        <taxon>Bacilli</taxon>
        <taxon>Bacillales</taxon>
        <taxon>Bacillaceae</taxon>
        <taxon>Peribacillus</taxon>
    </lineage>
</organism>
<feature type="domain" description="Polymerase nucleotidyl transferase" evidence="1">
    <location>
        <begin position="30"/>
        <end position="68"/>
    </location>
</feature>
<dbReference type="STRING" id="264697.ABE28_009670"/>
<keyword evidence="3" id="KW-1185">Reference proteome</keyword>
<dbReference type="AlphaFoldDB" id="A0A1B3XN39"/>
<dbReference type="SUPFAM" id="SSF81301">
    <property type="entry name" value="Nucleotidyltransferase"/>
    <property type="match status" value="2"/>
</dbReference>
<evidence type="ECO:0000313" key="3">
    <source>
        <dbReference type="Proteomes" id="UP000077926"/>
    </source>
</evidence>
<gene>
    <name evidence="2" type="ORF">ABE28_009670</name>
</gene>
<dbReference type="GO" id="GO:0016779">
    <property type="term" value="F:nucleotidyltransferase activity"/>
    <property type="evidence" value="ECO:0007669"/>
    <property type="project" value="InterPro"/>
</dbReference>
<protein>
    <recommendedName>
        <fullName evidence="1">Polymerase nucleotidyl transferase domain-containing protein</fullName>
    </recommendedName>
</protein>
<dbReference type="OrthoDB" id="2427280at2"/>
<dbReference type="CDD" id="cd05403">
    <property type="entry name" value="NT_KNTase_like"/>
    <property type="match status" value="1"/>
</dbReference>
<dbReference type="Gene3D" id="3.30.460.10">
    <property type="entry name" value="Beta Polymerase, domain 2"/>
    <property type="match status" value="1"/>
</dbReference>
<name>A0A1B3XN39_9BACI</name>
<dbReference type="InterPro" id="IPR043519">
    <property type="entry name" value="NT_sf"/>
</dbReference>
<dbReference type="KEGG" id="bmur:ABE28_009670"/>
<reference evidence="2 3" key="1">
    <citation type="submission" date="2016-08" db="EMBL/GenBank/DDBJ databases">
        <title>Complete genome sequence of Bacillus muralis G25-68, a strain with toxicity to nematodes.</title>
        <authorList>
            <person name="Zheng Z."/>
        </authorList>
    </citation>
    <scope>NUCLEOTIDE SEQUENCE [LARGE SCALE GENOMIC DNA]</scope>
    <source>
        <strain evidence="2 3">G25-68</strain>
    </source>
</reference>
<evidence type="ECO:0000313" key="2">
    <source>
        <dbReference type="EMBL" id="AOH54617.1"/>
    </source>
</evidence>
<dbReference type="InterPro" id="IPR002934">
    <property type="entry name" value="Polymerase_NTP_transf_dom"/>
</dbReference>
<proteinExistence type="predicted"/>
<dbReference type="Proteomes" id="UP000077926">
    <property type="component" value="Chromosome"/>
</dbReference>
<dbReference type="Pfam" id="PF01909">
    <property type="entry name" value="NTP_transf_2"/>
    <property type="match status" value="1"/>
</dbReference>
<accession>A0A1B3XN39</accession>
<dbReference type="EMBL" id="CP017080">
    <property type="protein sequence ID" value="AOH54617.1"/>
    <property type="molecule type" value="Genomic_DNA"/>
</dbReference>
<evidence type="ECO:0000259" key="1">
    <source>
        <dbReference type="Pfam" id="PF01909"/>
    </source>
</evidence>